<feature type="transmembrane region" description="Helical" evidence="2">
    <location>
        <begin position="111"/>
        <end position="133"/>
    </location>
</feature>
<feature type="transmembrane region" description="Helical" evidence="2">
    <location>
        <begin position="830"/>
        <end position="852"/>
    </location>
</feature>
<feature type="transmembrane region" description="Helical" evidence="2">
    <location>
        <begin position="858"/>
        <end position="882"/>
    </location>
</feature>
<dbReference type="NCBIfam" id="NF037959">
    <property type="entry name" value="MFS_SpdSyn"/>
    <property type="match status" value="1"/>
</dbReference>
<gene>
    <name evidence="4" type="ORF">ACCAA_1260003</name>
</gene>
<dbReference type="Gene3D" id="3.40.50.150">
    <property type="entry name" value="Vaccinia Virus protein VP39"/>
    <property type="match status" value="1"/>
</dbReference>
<feature type="transmembrane region" description="Helical" evidence="2">
    <location>
        <begin position="675"/>
        <end position="693"/>
    </location>
</feature>
<keyword evidence="2" id="KW-0472">Membrane</keyword>
<feature type="transmembrane region" description="Helical" evidence="2">
    <location>
        <begin position="512"/>
        <end position="533"/>
    </location>
</feature>
<feature type="transmembrane region" description="Helical" evidence="2">
    <location>
        <begin position="399"/>
        <end position="420"/>
    </location>
</feature>
<keyword evidence="2" id="KW-0812">Transmembrane</keyword>
<dbReference type="SUPFAM" id="SSF103473">
    <property type="entry name" value="MFS general substrate transporter"/>
    <property type="match status" value="1"/>
</dbReference>
<keyword evidence="1" id="KW-0620">Polyamine biosynthesis</keyword>
<dbReference type="Proteomes" id="UP000199169">
    <property type="component" value="Unassembled WGS sequence"/>
</dbReference>
<dbReference type="PANTHER" id="PTHR43317:SF1">
    <property type="entry name" value="THERMOSPERMINE SYNTHASE ACAULIS5"/>
    <property type="match status" value="1"/>
</dbReference>
<feature type="domain" description="Inositolphosphotransferase Aur1/Ipt1" evidence="3">
    <location>
        <begin position="193"/>
        <end position="350"/>
    </location>
</feature>
<sequence>MIENPPKRYPIEALRMWAGIVLVMAMVAELLHTLLAGGPVARSFFPNSKWQDWTFIVGAFLGLPAAILWLGKRWPMSASRQPWWALAGGFATFLYQWLFNNLDSFNTEGSVICLALSPLGLLALMHAVSGLVFRRKTECFRWTIDFSELVVLVVGLALATNAALGVTRIIFPATWDYHIFRIDGAFNGLASQSALLNISAPPVVQAFTHMAYAVLIFALYAMVGLAMRKDAITSLRVWRTLVVPFALAFVFYALLPVSGPAYAFFDNQFPANMPNAFGVVAKQVIVPPASRNAMPSMHLTGALLIWMLSIGLRLRVAILFSSALVLATAWATIATGEHYVLDLIVALPYAAFLGTVLIWPERLCHQWKTSAPIFLAGLCFLVWMIALRVAPLWISEHAWFVRIFSMFSVVCAGVVFWDMAQLSKNQSSLRINQRSVNEQPLHAVTAPLWVIGTFAASGIAGLIYEVVYAKALAVTFGSSSLASYTVLATYMGGMALGAWVGGYVADRSRNPLRAYAVCEALIGLYAALTPNLFTLVQNVYVNFSLDTPPDAGWLTILRIGLGVICLGLPTLLMGATMPLMFKHLRGLGVYSQGAIAPLYGANLTGAAVGAVIAGYLILPSVGRNGGTYLAAVLSLIVALFVLDRGNRPVQGTQDEIGLINAHVDQSTVATVNARFGVTALTILFVGGAVTLGLEVNSIHLLAVVAGNSVYAFALMLATFLAGLGLGSHAGELLMKRFSRLDLVAWAQCNVASAIGVTAQTWDDIPSYFSSFSIYPVQLDFVARETIRAMVCGTAMLPAAFFIGMSYPAAMSLASDWLSPRGGATGLGRASGINTLGNIIGVVLIGFWLLPTFGSRDSAFVLAAVALSLGLLALVVNRGSLVLSSAMRIKTSLRWSPMLAACAAIWVFPSHWNYDDLATGSNVYFSSQRWGKVVDHAESVEGGLTSVAKNSMGVSTLLTNGKFQGNDSTGGEMVAQESFALFPLLHTSARDTALVIGYGTGMTTRVLHESGFKQVDVAELSRDIVVMANRHFGSINHAVTDRPGVRMHYTDGRNFLLTQTQKFNLISIEITSIWFAGAANLYNQDFYALAKKRLTDNGVLQQWVQLHHISPIDLAYVMGSVRSEFKYVWLYVRGGQGIIVASNHADSLQQSSDAMVVDGSRDSNDERQPKQLRSHLVLSPDGVDRFISSLDPSMSRLVSTDSNLYLEYSTPKGNALGDVLQSNLHFLSSFESVDVGWVSALE</sequence>
<dbReference type="SUPFAM" id="SSF53335">
    <property type="entry name" value="S-adenosyl-L-methionine-dependent methyltransferases"/>
    <property type="match status" value="1"/>
</dbReference>
<dbReference type="STRING" id="1860102.ACCAA_1260003"/>
<name>A0A1A8XFM7_9PROT</name>
<feature type="transmembrane region" description="Helical" evidence="2">
    <location>
        <begin position="441"/>
        <end position="464"/>
    </location>
</feature>
<dbReference type="RefSeq" id="WP_186405763.1">
    <property type="nucleotide sequence ID" value="NZ_FLQX01000031.1"/>
</dbReference>
<evidence type="ECO:0000256" key="2">
    <source>
        <dbReference type="SAM" id="Phobius"/>
    </source>
</evidence>
<feature type="transmembrane region" description="Helical" evidence="2">
    <location>
        <begin position="596"/>
        <end position="618"/>
    </location>
</feature>
<dbReference type="InterPro" id="IPR026841">
    <property type="entry name" value="Aur1/Ipt1"/>
</dbReference>
<dbReference type="GO" id="GO:0016020">
    <property type="term" value="C:membrane"/>
    <property type="evidence" value="ECO:0007669"/>
    <property type="project" value="UniProtKB-SubCell"/>
</dbReference>
<keyword evidence="5" id="KW-1185">Reference proteome</keyword>
<feature type="transmembrane region" description="Helical" evidence="2">
    <location>
        <begin position="371"/>
        <end position="393"/>
    </location>
</feature>
<reference evidence="4 5" key="1">
    <citation type="submission" date="2016-06" db="EMBL/GenBank/DDBJ databases">
        <authorList>
            <person name="Kjaerup R.B."/>
            <person name="Dalgaard T.S."/>
            <person name="Juul-Madsen H.R."/>
        </authorList>
    </citation>
    <scope>NUCLEOTIDE SEQUENCE [LARGE SCALE GENOMIC DNA]</scope>
    <source>
        <strain evidence="4">3</strain>
    </source>
</reference>
<dbReference type="PANTHER" id="PTHR43317">
    <property type="entry name" value="THERMOSPERMINE SYNTHASE ACAULIS5"/>
    <property type="match status" value="1"/>
</dbReference>
<feature type="transmembrane region" description="Helical" evidence="2">
    <location>
        <begin position="786"/>
        <end position="809"/>
    </location>
</feature>
<keyword evidence="2" id="KW-1133">Transmembrane helix</keyword>
<accession>A0A1A8XFM7</accession>
<proteinExistence type="predicted"/>
<dbReference type="Pfam" id="PF01564">
    <property type="entry name" value="Spermine_synth"/>
    <property type="match status" value="1"/>
</dbReference>
<evidence type="ECO:0000313" key="5">
    <source>
        <dbReference type="Proteomes" id="UP000199169"/>
    </source>
</evidence>
<dbReference type="InterPro" id="IPR036259">
    <property type="entry name" value="MFS_trans_sf"/>
</dbReference>
<dbReference type="EMBL" id="FLQX01000031">
    <property type="protein sequence ID" value="SBT03984.1"/>
    <property type="molecule type" value="Genomic_DNA"/>
</dbReference>
<evidence type="ECO:0000313" key="4">
    <source>
        <dbReference type="EMBL" id="SBT03984.1"/>
    </source>
</evidence>
<feature type="transmembrane region" description="Helical" evidence="2">
    <location>
        <begin position="206"/>
        <end position="225"/>
    </location>
</feature>
<dbReference type="AlphaFoldDB" id="A0A1A8XFM7"/>
<evidence type="ECO:0000259" key="3">
    <source>
        <dbReference type="Pfam" id="PF14378"/>
    </source>
</evidence>
<protein>
    <submittedName>
        <fullName evidence="4">Spermine/spermidine synthase (Modular protein)</fullName>
    </submittedName>
</protein>
<feature type="transmembrane region" description="Helical" evidence="2">
    <location>
        <begin position="293"/>
        <end position="309"/>
    </location>
</feature>
<feature type="transmembrane region" description="Helical" evidence="2">
    <location>
        <begin position="484"/>
        <end position="505"/>
    </location>
</feature>
<organism evidence="4 5">
    <name type="scientific">Candidatus Accumulibacter aalborgensis</name>
    <dbReference type="NCBI Taxonomy" id="1860102"/>
    <lineage>
        <taxon>Bacteria</taxon>
        <taxon>Pseudomonadati</taxon>
        <taxon>Pseudomonadota</taxon>
        <taxon>Betaproteobacteria</taxon>
        <taxon>Candidatus Accumulibacter</taxon>
    </lineage>
</organism>
<feature type="transmembrane region" description="Helical" evidence="2">
    <location>
        <begin position="339"/>
        <end position="359"/>
    </location>
</feature>
<feature type="transmembrane region" description="Helical" evidence="2">
    <location>
        <begin position="316"/>
        <end position="333"/>
    </location>
</feature>
<feature type="transmembrane region" description="Helical" evidence="2">
    <location>
        <begin position="699"/>
        <end position="721"/>
    </location>
</feature>
<feature type="transmembrane region" description="Helical" evidence="2">
    <location>
        <begin position="53"/>
        <end position="71"/>
    </location>
</feature>
<feature type="transmembrane region" description="Helical" evidence="2">
    <location>
        <begin position="624"/>
        <end position="642"/>
    </location>
</feature>
<feature type="transmembrane region" description="Helical" evidence="2">
    <location>
        <begin position="149"/>
        <end position="171"/>
    </location>
</feature>
<dbReference type="InterPro" id="IPR029063">
    <property type="entry name" value="SAM-dependent_MTases_sf"/>
</dbReference>
<feature type="transmembrane region" description="Helical" evidence="2">
    <location>
        <begin position="83"/>
        <end position="99"/>
    </location>
</feature>
<evidence type="ECO:0000256" key="1">
    <source>
        <dbReference type="ARBA" id="ARBA00023115"/>
    </source>
</evidence>
<feature type="transmembrane region" description="Helical" evidence="2">
    <location>
        <begin position="20"/>
        <end position="41"/>
    </location>
</feature>
<dbReference type="GO" id="GO:0006596">
    <property type="term" value="P:polyamine biosynthetic process"/>
    <property type="evidence" value="ECO:0007669"/>
    <property type="project" value="UniProtKB-KW"/>
</dbReference>
<dbReference type="Gene3D" id="1.20.1250.20">
    <property type="entry name" value="MFS general substrate transporter like domains"/>
    <property type="match status" value="1"/>
</dbReference>
<feature type="transmembrane region" description="Helical" evidence="2">
    <location>
        <begin position="553"/>
        <end position="575"/>
    </location>
</feature>
<feature type="transmembrane region" description="Helical" evidence="2">
    <location>
        <begin position="237"/>
        <end position="255"/>
    </location>
</feature>
<dbReference type="Pfam" id="PF14378">
    <property type="entry name" value="PAP2_3"/>
    <property type="match status" value="1"/>
</dbReference>